<evidence type="ECO:0000259" key="12">
    <source>
        <dbReference type="Pfam" id="PF06397"/>
    </source>
</evidence>
<keyword evidence="6" id="KW-0249">Electron transport</keyword>
<dbReference type="AlphaFoldDB" id="A0A174EIS1"/>
<dbReference type="RefSeq" id="WP_027097944.1">
    <property type="nucleotide sequence ID" value="NZ_CABHIH010000003.1"/>
</dbReference>
<dbReference type="PANTHER" id="PTHR36541:SF1">
    <property type="entry name" value="SUPEROXIDE REDUCTASE-RELATED"/>
    <property type="match status" value="1"/>
</dbReference>
<name>A0A174EIS1_9CLOT</name>
<dbReference type="OrthoDB" id="9814936at2"/>
<dbReference type="NCBIfam" id="TIGR00332">
    <property type="entry name" value="neela_ferrous"/>
    <property type="match status" value="1"/>
</dbReference>
<keyword evidence="14" id="KW-1185">Reference proteome</keyword>
<keyword evidence="5" id="KW-0479">Metal-binding</keyword>
<comment type="catalytic activity">
    <reaction evidence="10">
        <text>reduced [rubredoxin] + superoxide + 2 H(+) = oxidized [rubredoxin] + H2O2</text>
        <dbReference type="Rhea" id="RHEA:21324"/>
        <dbReference type="Rhea" id="RHEA-COMP:10302"/>
        <dbReference type="Rhea" id="RHEA-COMP:10303"/>
        <dbReference type="ChEBI" id="CHEBI:15378"/>
        <dbReference type="ChEBI" id="CHEBI:16240"/>
        <dbReference type="ChEBI" id="CHEBI:18421"/>
        <dbReference type="ChEBI" id="CHEBI:29033"/>
        <dbReference type="ChEBI" id="CHEBI:29034"/>
        <dbReference type="EC" id="1.15.1.2"/>
    </reaction>
</comment>
<evidence type="ECO:0000256" key="8">
    <source>
        <dbReference type="ARBA" id="ARBA00024690"/>
    </source>
</evidence>
<dbReference type="GO" id="GO:0005506">
    <property type="term" value="F:iron ion binding"/>
    <property type="evidence" value="ECO:0007669"/>
    <property type="project" value="InterPro"/>
</dbReference>
<dbReference type="Proteomes" id="UP000092714">
    <property type="component" value="Unassembled WGS sequence"/>
</dbReference>
<evidence type="ECO:0000256" key="2">
    <source>
        <dbReference type="ARBA" id="ARBA00012679"/>
    </source>
</evidence>
<feature type="domain" description="Desulfoferrodoxin N-terminal" evidence="12">
    <location>
        <begin position="8"/>
        <end position="33"/>
    </location>
</feature>
<dbReference type="Gene3D" id="2.20.28.100">
    <property type="entry name" value="Desulphoferrodoxin, N-terminal domain"/>
    <property type="match status" value="1"/>
</dbReference>
<gene>
    <name evidence="13" type="ORF">CP373A1_12690</name>
</gene>
<keyword evidence="4" id="KW-0813">Transport</keyword>
<reference evidence="13 14" key="1">
    <citation type="submission" date="2016-06" db="EMBL/GenBank/DDBJ databases">
        <authorList>
            <person name="Kjaerup R.B."/>
            <person name="Dalgaard T.S."/>
            <person name="Juul-Madsen H.R."/>
        </authorList>
    </citation>
    <scope>NUCLEOTIDE SEQUENCE [LARGE SCALE GENOMIC DNA]</scope>
    <source>
        <strain evidence="13 14">373-A1</strain>
    </source>
</reference>
<dbReference type="InterPro" id="IPR036073">
    <property type="entry name" value="Desulfoferrodoxin_Fe-bd_dom_sf"/>
</dbReference>
<organism evidence="13 14">
    <name type="scientific">Clostridium paraputrificum</name>
    <dbReference type="NCBI Taxonomy" id="29363"/>
    <lineage>
        <taxon>Bacteria</taxon>
        <taxon>Bacillati</taxon>
        <taxon>Bacillota</taxon>
        <taxon>Clostridia</taxon>
        <taxon>Eubacteriales</taxon>
        <taxon>Clostridiaceae</taxon>
        <taxon>Clostridium</taxon>
    </lineage>
</organism>
<dbReference type="SUPFAM" id="SSF49367">
    <property type="entry name" value="Superoxide reductase-like"/>
    <property type="match status" value="1"/>
</dbReference>
<dbReference type="InterPro" id="IPR002742">
    <property type="entry name" value="Desulfoferrodoxin_Fe-bd_dom"/>
</dbReference>
<evidence type="ECO:0000256" key="5">
    <source>
        <dbReference type="ARBA" id="ARBA00022723"/>
    </source>
</evidence>
<dbReference type="eggNOG" id="COG2033">
    <property type="taxonomic scope" value="Bacteria"/>
</dbReference>
<dbReference type="Pfam" id="PF06397">
    <property type="entry name" value="Desulfoferrod_N"/>
    <property type="match status" value="1"/>
</dbReference>
<protein>
    <recommendedName>
        <fullName evidence="3">Desulfoferrodoxin</fullName>
        <ecNumber evidence="2">1.15.1.2</ecNumber>
    </recommendedName>
    <alternativeName>
        <fullName evidence="9">Superoxide reductase</fullName>
    </alternativeName>
</protein>
<evidence type="ECO:0000256" key="3">
    <source>
        <dbReference type="ARBA" id="ARBA00014839"/>
    </source>
</evidence>
<accession>A0A174EIS1</accession>
<dbReference type="SUPFAM" id="SSF57802">
    <property type="entry name" value="Rubredoxin-like"/>
    <property type="match status" value="1"/>
</dbReference>
<dbReference type="PANTHER" id="PTHR36541">
    <property type="entry name" value="SUPEROXIDE REDUCTASE-RELATED"/>
    <property type="match status" value="1"/>
</dbReference>
<dbReference type="GO" id="GO:0050605">
    <property type="term" value="F:superoxide reductase activity"/>
    <property type="evidence" value="ECO:0007669"/>
    <property type="project" value="UniProtKB-EC"/>
</dbReference>
<evidence type="ECO:0000256" key="10">
    <source>
        <dbReference type="ARBA" id="ARBA00047448"/>
    </source>
</evidence>
<dbReference type="InterPro" id="IPR051233">
    <property type="entry name" value="Desulfoferrodoxin_SOR"/>
</dbReference>
<evidence type="ECO:0000256" key="7">
    <source>
        <dbReference type="ARBA" id="ARBA00023004"/>
    </source>
</evidence>
<dbReference type="Gene3D" id="2.60.40.730">
    <property type="entry name" value="SOR catalytic domain"/>
    <property type="match status" value="1"/>
</dbReference>
<dbReference type="InterPro" id="IPR038094">
    <property type="entry name" value="Desulfoferrodoxin_N_sf"/>
</dbReference>
<evidence type="ECO:0000313" key="13">
    <source>
        <dbReference type="EMBL" id="OBY09952.1"/>
    </source>
</evidence>
<evidence type="ECO:0000259" key="11">
    <source>
        <dbReference type="Pfam" id="PF01880"/>
    </source>
</evidence>
<evidence type="ECO:0000313" key="14">
    <source>
        <dbReference type="Proteomes" id="UP000092714"/>
    </source>
</evidence>
<keyword evidence="7" id="KW-0408">Iron</keyword>
<comment type="similarity">
    <text evidence="1">Belongs to the desulfoferrodoxin family.</text>
</comment>
<dbReference type="EC" id="1.15.1.2" evidence="2"/>
<evidence type="ECO:0000256" key="1">
    <source>
        <dbReference type="ARBA" id="ARBA00005941"/>
    </source>
</evidence>
<comment type="function">
    <text evidence="8">Catalyzes the one-electron reduction of superoxide anion radical to hydrogen peroxide at a nonheme ferrous iron center. Plays a fundamental role in case of oxidative stress via its superoxide detoxification activity.</text>
</comment>
<dbReference type="GeneID" id="42775775"/>
<dbReference type="Pfam" id="PF01880">
    <property type="entry name" value="Desulfoferrodox"/>
    <property type="match status" value="1"/>
</dbReference>
<evidence type="ECO:0000256" key="9">
    <source>
        <dbReference type="ARBA" id="ARBA00031398"/>
    </source>
</evidence>
<sequence>METKFLICKHCGNIVEVIRESGVSIVCCGEKMSELKANTTDGAVEKHVPVVNIDGNKVEVVVGSTLHPMVEAHYIQWIYLKTDKGVQKKYLSPSDEPKAEFVIGDDEKVIEAYEYCNLHGLWKKEI</sequence>
<evidence type="ECO:0000256" key="6">
    <source>
        <dbReference type="ARBA" id="ARBA00022982"/>
    </source>
</evidence>
<dbReference type="EMBL" id="MAPZ01000025">
    <property type="protein sequence ID" value="OBY09952.1"/>
    <property type="molecule type" value="Genomic_DNA"/>
</dbReference>
<proteinExistence type="inferred from homology"/>
<evidence type="ECO:0000256" key="4">
    <source>
        <dbReference type="ARBA" id="ARBA00022448"/>
    </source>
</evidence>
<feature type="domain" description="Desulfoferrodoxin ferrous iron-binding" evidence="11">
    <location>
        <begin position="40"/>
        <end position="124"/>
    </location>
</feature>
<dbReference type="InterPro" id="IPR004462">
    <property type="entry name" value="Desulfoferrodoxin_N"/>
</dbReference>
<comment type="caution">
    <text evidence="13">The sequence shown here is derived from an EMBL/GenBank/DDBJ whole genome shotgun (WGS) entry which is preliminary data.</text>
</comment>